<proteinExistence type="predicted"/>
<feature type="region of interest" description="Disordered" evidence="2">
    <location>
        <begin position="1"/>
        <end position="24"/>
    </location>
</feature>
<evidence type="ECO:0000313" key="5">
    <source>
        <dbReference type="Proteomes" id="UP000287156"/>
    </source>
</evidence>
<dbReference type="NCBIfam" id="TIGR01766">
    <property type="entry name" value="IS200/IS605 family accessory protein TnpB-like domain"/>
    <property type="match status" value="1"/>
</dbReference>
<reference evidence="4" key="1">
    <citation type="submission" date="2018-12" db="EMBL/GenBank/DDBJ databases">
        <authorList>
            <person name="Sun L."/>
            <person name="Chen Z."/>
        </authorList>
    </citation>
    <scope>NUCLEOTIDE SEQUENCE [LARGE SCALE GENOMIC DNA]</scope>
    <source>
        <strain evidence="4">3-2-2</strain>
    </source>
</reference>
<gene>
    <name evidence="4" type="ORF">D4T97_015410</name>
</gene>
<evidence type="ECO:0000313" key="4">
    <source>
        <dbReference type="EMBL" id="RST72832.1"/>
    </source>
</evidence>
<dbReference type="InterPro" id="IPR010095">
    <property type="entry name" value="Cas12f1-like_TNB"/>
</dbReference>
<dbReference type="OrthoDB" id="4278026at2"/>
<dbReference type="GO" id="GO:0003677">
    <property type="term" value="F:DNA binding"/>
    <property type="evidence" value="ECO:0007669"/>
    <property type="project" value="UniProtKB-KW"/>
</dbReference>
<accession>A0A429XWR4</accession>
<evidence type="ECO:0000256" key="1">
    <source>
        <dbReference type="ARBA" id="ARBA00023125"/>
    </source>
</evidence>
<organism evidence="4 5">
    <name type="scientific">Siminovitchia acidinfaciens</name>
    <dbReference type="NCBI Taxonomy" id="2321395"/>
    <lineage>
        <taxon>Bacteria</taxon>
        <taxon>Bacillati</taxon>
        <taxon>Bacillota</taxon>
        <taxon>Bacilli</taxon>
        <taxon>Bacillales</taxon>
        <taxon>Bacillaceae</taxon>
        <taxon>Siminovitchia</taxon>
    </lineage>
</organism>
<dbReference type="AlphaFoldDB" id="A0A429XWR4"/>
<feature type="domain" description="Cas12f1-like TNB" evidence="3">
    <location>
        <begin position="33"/>
        <end position="82"/>
    </location>
</feature>
<name>A0A429XWR4_9BACI</name>
<keyword evidence="5" id="KW-1185">Reference proteome</keyword>
<evidence type="ECO:0000259" key="3">
    <source>
        <dbReference type="Pfam" id="PF07282"/>
    </source>
</evidence>
<protein>
    <recommendedName>
        <fullName evidence="3">Cas12f1-like TNB domain-containing protein</fullName>
    </recommendedName>
</protein>
<evidence type="ECO:0000256" key="2">
    <source>
        <dbReference type="SAM" id="MobiDB-lite"/>
    </source>
</evidence>
<dbReference type="EMBL" id="QYTV02000007">
    <property type="protein sequence ID" value="RST72832.1"/>
    <property type="molecule type" value="Genomic_DNA"/>
</dbReference>
<keyword evidence="1" id="KW-0238">DNA-binding</keyword>
<sequence>MGERCSSDPNERSDRHTGKSRIESGRNLHNWLHYQLQHFIENKAKMVGIAVEYVNPEHTSQTCKCGHVDKRNSHLNNFHCINVAIKAIRTSVPP</sequence>
<comment type="caution">
    <text evidence="4">The sequence shown here is derived from an EMBL/GenBank/DDBJ whole genome shotgun (WGS) entry which is preliminary data.</text>
</comment>
<dbReference type="Proteomes" id="UP000287156">
    <property type="component" value="Unassembled WGS sequence"/>
</dbReference>
<dbReference type="Pfam" id="PF07282">
    <property type="entry name" value="Cas12f1-like_TNB"/>
    <property type="match status" value="1"/>
</dbReference>